<sequence>MARTERISLAQGSGGEPMQRLLRELIWPVFANPILARQEDQARLAFELQPGEQLAFTTDSFVVTPLQFPGGDIGSLAVQGTLNDLAVGGAVARYLSCGLIIEEGLPVALLRDLCLSLAKTARDAGVQVVTGDTKVVPRGAADGLFINTSGLGIIPAGINIGTHRLAAGDSLVVSGPIGEHGAAILASRQELAITGDLRSDCANLSPLIQTLLPNAGLHALRDMTRGGLNAVLHEFAEAAGATAVIDESAVPVRPAVQGLCELLGLDPLQLACEGRLLAVVAPDHAEHLLQCLQAHPMGQGAAIIGRLTPKRNVPVILNGLYGIERALPPVSGELLPRIC</sequence>
<evidence type="ECO:0000259" key="3">
    <source>
        <dbReference type="Pfam" id="PF02769"/>
    </source>
</evidence>
<keyword evidence="5" id="KW-1185">Reference proteome</keyword>
<accession>A0ABY5HHK9</accession>
<dbReference type="InterPro" id="IPR036921">
    <property type="entry name" value="PurM-like_N_sf"/>
</dbReference>
<proteinExistence type="inferred from homology"/>
<gene>
    <name evidence="4" type="primary">hypE</name>
    <name evidence="4" type="ORF">KDW95_20590</name>
</gene>
<dbReference type="NCBIfam" id="TIGR02124">
    <property type="entry name" value="hypE"/>
    <property type="match status" value="1"/>
</dbReference>
<dbReference type="InterPro" id="IPR016188">
    <property type="entry name" value="PurM-like_N"/>
</dbReference>
<evidence type="ECO:0000313" key="4">
    <source>
        <dbReference type="EMBL" id="UTW11619.1"/>
    </source>
</evidence>
<dbReference type="RefSeq" id="WP_255853655.1">
    <property type="nucleotide sequence ID" value="NZ_CP073347.1"/>
</dbReference>
<dbReference type="Pfam" id="PF00586">
    <property type="entry name" value="AIRS"/>
    <property type="match status" value="1"/>
</dbReference>
<dbReference type="PANTHER" id="PTHR30303">
    <property type="entry name" value="HYDROGENASE ISOENZYMES FORMATION PROTEIN HYPE"/>
    <property type="match status" value="1"/>
</dbReference>
<dbReference type="Pfam" id="PF02769">
    <property type="entry name" value="AIRS_C"/>
    <property type="match status" value="1"/>
</dbReference>
<dbReference type="EMBL" id="CP073347">
    <property type="protein sequence ID" value="UTW11619.1"/>
    <property type="molecule type" value="Genomic_DNA"/>
</dbReference>
<dbReference type="Gene3D" id="3.30.1330.10">
    <property type="entry name" value="PurM-like, N-terminal domain"/>
    <property type="match status" value="1"/>
</dbReference>
<feature type="domain" description="PurM-like N-terminal" evidence="2">
    <location>
        <begin position="41"/>
        <end position="154"/>
    </location>
</feature>
<dbReference type="Gene3D" id="3.90.650.10">
    <property type="entry name" value="PurM-like C-terminal domain"/>
    <property type="match status" value="1"/>
</dbReference>
<dbReference type="CDD" id="cd02197">
    <property type="entry name" value="HypE"/>
    <property type="match status" value="1"/>
</dbReference>
<dbReference type="Proteomes" id="UP001058461">
    <property type="component" value="Chromosome"/>
</dbReference>
<dbReference type="SUPFAM" id="SSF56042">
    <property type="entry name" value="PurM C-terminal domain-like"/>
    <property type="match status" value="1"/>
</dbReference>
<dbReference type="PIRSF" id="PIRSF005644">
    <property type="entry name" value="Hdrgns_mtr_HypE"/>
    <property type="match status" value="1"/>
</dbReference>
<name>A0ABY5HHK9_9GAMM</name>
<reference evidence="4" key="1">
    <citation type="submission" date="2021-04" db="EMBL/GenBank/DDBJ databases">
        <title>Oceanospirillales bacteria with DddD are important DMSP degraders in coastal seawater.</title>
        <authorList>
            <person name="Liu J."/>
        </authorList>
    </citation>
    <scope>NUCLEOTIDE SEQUENCE</scope>
    <source>
        <strain evidence="4">D13-1</strain>
    </source>
</reference>
<evidence type="ECO:0000259" key="2">
    <source>
        <dbReference type="Pfam" id="PF00586"/>
    </source>
</evidence>
<dbReference type="InterPro" id="IPR036676">
    <property type="entry name" value="PurM-like_C_sf"/>
</dbReference>
<evidence type="ECO:0000313" key="5">
    <source>
        <dbReference type="Proteomes" id="UP001058461"/>
    </source>
</evidence>
<dbReference type="PANTHER" id="PTHR30303:SF0">
    <property type="entry name" value="CARBAMOYL DEHYDRATASE HYPE"/>
    <property type="match status" value="1"/>
</dbReference>
<organism evidence="4 5">
    <name type="scientific">Marinobacterium rhizophilum</name>
    <dbReference type="NCBI Taxonomy" id="420402"/>
    <lineage>
        <taxon>Bacteria</taxon>
        <taxon>Pseudomonadati</taxon>
        <taxon>Pseudomonadota</taxon>
        <taxon>Gammaproteobacteria</taxon>
        <taxon>Oceanospirillales</taxon>
        <taxon>Oceanospirillaceae</taxon>
        <taxon>Marinobacterium</taxon>
    </lineage>
</organism>
<comment type="similarity">
    <text evidence="1">Belongs to the HypE family.</text>
</comment>
<dbReference type="InterPro" id="IPR010918">
    <property type="entry name" value="PurM-like_C_dom"/>
</dbReference>
<dbReference type="InterPro" id="IPR011854">
    <property type="entry name" value="HypE"/>
</dbReference>
<evidence type="ECO:0000256" key="1">
    <source>
        <dbReference type="ARBA" id="ARBA00006243"/>
    </source>
</evidence>
<dbReference type="SUPFAM" id="SSF55326">
    <property type="entry name" value="PurM N-terminal domain-like"/>
    <property type="match status" value="1"/>
</dbReference>
<protein>
    <submittedName>
        <fullName evidence="4">Hydrogenase expression/formation protein HypE</fullName>
    </submittedName>
</protein>
<feature type="domain" description="PurM-like C-terminal" evidence="3">
    <location>
        <begin position="167"/>
        <end position="314"/>
    </location>
</feature>